<evidence type="ECO:0000313" key="2">
    <source>
        <dbReference type="EMBL" id="MPC59324.1"/>
    </source>
</evidence>
<evidence type="ECO:0000313" key="3">
    <source>
        <dbReference type="Proteomes" id="UP000324222"/>
    </source>
</evidence>
<feature type="compositionally biased region" description="Basic and acidic residues" evidence="1">
    <location>
        <begin position="1"/>
        <end position="10"/>
    </location>
</feature>
<keyword evidence="3" id="KW-1185">Reference proteome</keyword>
<protein>
    <submittedName>
        <fullName evidence="2">Uncharacterized protein</fullName>
    </submittedName>
</protein>
<dbReference type="Proteomes" id="UP000324222">
    <property type="component" value="Unassembled WGS sequence"/>
</dbReference>
<reference evidence="2 3" key="1">
    <citation type="submission" date="2019-05" db="EMBL/GenBank/DDBJ databases">
        <title>Another draft genome of Portunus trituberculatus and its Hox gene families provides insights of decapod evolution.</title>
        <authorList>
            <person name="Jeong J.-H."/>
            <person name="Song I."/>
            <person name="Kim S."/>
            <person name="Choi T."/>
            <person name="Kim D."/>
            <person name="Ryu S."/>
            <person name="Kim W."/>
        </authorList>
    </citation>
    <scope>NUCLEOTIDE SEQUENCE [LARGE SCALE GENOMIC DNA]</scope>
    <source>
        <tissue evidence="2">Muscle</tissue>
    </source>
</reference>
<accession>A0A5B7GRS8</accession>
<comment type="caution">
    <text evidence="2">The sequence shown here is derived from an EMBL/GenBank/DDBJ whole genome shotgun (WGS) entry which is preliminary data.</text>
</comment>
<sequence length="59" mass="6462">MEGVREEKGGPRPLISSSSGESHPLVRWCSGGNLAPKFTTRSRLGQEQLGKRILTQRKG</sequence>
<organism evidence="2 3">
    <name type="scientific">Portunus trituberculatus</name>
    <name type="common">Swimming crab</name>
    <name type="synonym">Neptunus trituberculatus</name>
    <dbReference type="NCBI Taxonomy" id="210409"/>
    <lineage>
        <taxon>Eukaryota</taxon>
        <taxon>Metazoa</taxon>
        <taxon>Ecdysozoa</taxon>
        <taxon>Arthropoda</taxon>
        <taxon>Crustacea</taxon>
        <taxon>Multicrustacea</taxon>
        <taxon>Malacostraca</taxon>
        <taxon>Eumalacostraca</taxon>
        <taxon>Eucarida</taxon>
        <taxon>Decapoda</taxon>
        <taxon>Pleocyemata</taxon>
        <taxon>Brachyura</taxon>
        <taxon>Eubrachyura</taxon>
        <taxon>Portunoidea</taxon>
        <taxon>Portunidae</taxon>
        <taxon>Portuninae</taxon>
        <taxon>Portunus</taxon>
    </lineage>
</organism>
<dbReference type="AlphaFoldDB" id="A0A5B7GRS8"/>
<proteinExistence type="predicted"/>
<evidence type="ECO:0000256" key="1">
    <source>
        <dbReference type="SAM" id="MobiDB-lite"/>
    </source>
</evidence>
<dbReference type="EMBL" id="VSRR010016464">
    <property type="protein sequence ID" value="MPC59324.1"/>
    <property type="molecule type" value="Genomic_DNA"/>
</dbReference>
<gene>
    <name evidence="2" type="ORF">E2C01_053342</name>
</gene>
<name>A0A5B7GRS8_PORTR</name>
<feature type="region of interest" description="Disordered" evidence="1">
    <location>
        <begin position="1"/>
        <end position="26"/>
    </location>
</feature>